<reference evidence="9 10" key="1">
    <citation type="submission" date="2019-11" db="EMBL/GenBank/DDBJ databases">
        <title>Comparative genomics of hydrocarbon-degrading Desulfosarcina strains.</title>
        <authorList>
            <person name="Watanabe M."/>
            <person name="Kojima H."/>
            <person name="Fukui M."/>
        </authorList>
    </citation>
    <scope>NUCLEOTIDE SEQUENCE [LARGE SCALE GENOMIC DNA]</scope>
    <source>
        <strain evidence="9 10">PL12</strain>
    </source>
</reference>
<dbReference type="NCBIfam" id="TIGR00229">
    <property type="entry name" value="sensory_box"/>
    <property type="match status" value="2"/>
</dbReference>
<dbReference type="Pfam" id="PF00158">
    <property type="entry name" value="Sigma54_activat"/>
    <property type="match status" value="1"/>
</dbReference>
<dbReference type="RefSeq" id="WP_155319477.1">
    <property type="nucleotide sequence ID" value="NZ_AP021874.1"/>
</dbReference>
<dbReference type="SMART" id="SM00382">
    <property type="entry name" value="AAA"/>
    <property type="match status" value="1"/>
</dbReference>
<dbReference type="InterPro" id="IPR027417">
    <property type="entry name" value="P-loop_NTPase"/>
</dbReference>
<dbReference type="GO" id="GO:0043565">
    <property type="term" value="F:sequence-specific DNA binding"/>
    <property type="evidence" value="ECO:0007669"/>
    <property type="project" value="InterPro"/>
</dbReference>
<evidence type="ECO:0000313" key="10">
    <source>
        <dbReference type="Proteomes" id="UP000427906"/>
    </source>
</evidence>
<keyword evidence="4" id="KW-0238">DNA-binding</keyword>
<proteinExistence type="predicted"/>
<keyword evidence="1" id="KW-0547">Nucleotide-binding</keyword>
<feature type="domain" description="PAC" evidence="8">
    <location>
        <begin position="118"/>
        <end position="171"/>
    </location>
</feature>
<dbReference type="CDD" id="cd00009">
    <property type="entry name" value="AAA"/>
    <property type="match status" value="1"/>
</dbReference>
<dbReference type="PROSITE" id="PS50045">
    <property type="entry name" value="SIGMA54_INTERACT_4"/>
    <property type="match status" value="1"/>
</dbReference>
<evidence type="ECO:0000256" key="2">
    <source>
        <dbReference type="ARBA" id="ARBA00022840"/>
    </source>
</evidence>
<accession>A0A5K7Z4Y4</accession>
<sequence>MYPSSTAYPAARKISDLERTLSQYLFYWSMEHQHFSKVLRQNEELLTASLASSDAGLWDWKVGGDRIFFSASYYTILGYAPFERPKNSDEWIDYIHPEDDDEIRRKFSEAVDHGEKQVEFEFRVRRKSGDYFQMLCRGSAVEKDRHGIPTRMVGMVINISDRKNWETILQESERRLSTLMDSLPGMAYRCIHSDRWKMEFASQGCIELTGFSPEELTGSRDLYANLIHPQDRIDVWRQVESAIAEKQPYEMFYRIKTAAGTDRWVWEKGTGVFDQEGQLLAIEGFTADVTAYKKVEHSLQKENIRLMNMMKTGSQRFGKIIGKSAAMQKVYELILQAASSSANVIIYGESGTGKELVAHAIHEMSERNRKEFVAVNCGAIPDNLLESEFFGYKKGAFTGANIDKLGHLDIADGGTLFLDEIGEINPNMQVKLLRAIEGGGYMPIGDRRIKQPDVRIIAATNRDLKELVRQGAMRQDFFYRIHILPIWIPPLRERPSDIPLLIYHFLQMFSDENNIATMPEDMIQTMRSHDWPGNVRELQNMVQRYLSGQKEDVLDSQVLPGLDDAQSRSGLSLPSGLKNHRDTSMKAAVRNFEKKYITTMLAENNGNRTHTAKMLGIGIRTLQRKINEYHIGG</sequence>
<protein>
    <recommendedName>
        <fullName evidence="11">Sigma-54-dependent Fis family transcriptional regulator</fullName>
    </recommendedName>
</protein>
<dbReference type="FunFam" id="3.40.50.300:FF:000006">
    <property type="entry name" value="DNA-binding transcriptional regulator NtrC"/>
    <property type="match status" value="1"/>
</dbReference>
<dbReference type="InterPro" id="IPR000014">
    <property type="entry name" value="PAS"/>
</dbReference>
<dbReference type="InterPro" id="IPR035965">
    <property type="entry name" value="PAS-like_dom_sf"/>
</dbReference>
<dbReference type="InterPro" id="IPR013655">
    <property type="entry name" value="PAS_fold_3"/>
</dbReference>
<dbReference type="Gene3D" id="1.10.8.60">
    <property type="match status" value="1"/>
</dbReference>
<dbReference type="KEGG" id="dalk:DSCA_56070"/>
<dbReference type="InterPro" id="IPR001610">
    <property type="entry name" value="PAC"/>
</dbReference>
<dbReference type="GO" id="GO:0005524">
    <property type="term" value="F:ATP binding"/>
    <property type="evidence" value="ECO:0007669"/>
    <property type="project" value="UniProtKB-KW"/>
</dbReference>
<dbReference type="PANTHER" id="PTHR32071">
    <property type="entry name" value="TRANSCRIPTIONAL REGULATORY PROTEIN"/>
    <property type="match status" value="1"/>
</dbReference>
<evidence type="ECO:0000256" key="4">
    <source>
        <dbReference type="ARBA" id="ARBA00023125"/>
    </source>
</evidence>
<name>A0A5K7Z4Y4_9BACT</name>
<dbReference type="InterPro" id="IPR025943">
    <property type="entry name" value="Sigma_54_int_dom_ATP-bd_2"/>
</dbReference>
<keyword evidence="5" id="KW-0804">Transcription</keyword>
<feature type="domain" description="PAC" evidence="8">
    <location>
        <begin position="249"/>
        <end position="301"/>
    </location>
</feature>
<dbReference type="InterPro" id="IPR003593">
    <property type="entry name" value="AAA+_ATPase"/>
</dbReference>
<evidence type="ECO:0000256" key="3">
    <source>
        <dbReference type="ARBA" id="ARBA00023015"/>
    </source>
</evidence>
<evidence type="ECO:0008006" key="11">
    <source>
        <dbReference type="Google" id="ProtNLM"/>
    </source>
</evidence>
<evidence type="ECO:0000313" key="9">
    <source>
        <dbReference type="EMBL" id="BBO71677.1"/>
    </source>
</evidence>
<dbReference type="SUPFAM" id="SSF46689">
    <property type="entry name" value="Homeodomain-like"/>
    <property type="match status" value="1"/>
</dbReference>
<dbReference type="PROSITE" id="PS00688">
    <property type="entry name" value="SIGMA54_INTERACT_3"/>
    <property type="match status" value="1"/>
</dbReference>
<dbReference type="InterPro" id="IPR009057">
    <property type="entry name" value="Homeodomain-like_sf"/>
</dbReference>
<dbReference type="CDD" id="cd00130">
    <property type="entry name" value="PAS"/>
    <property type="match status" value="2"/>
</dbReference>
<dbReference type="OrthoDB" id="5464420at2"/>
<dbReference type="InterPro" id="IPR025662">
    <property type="entry name" value="Sigma_54_int_dom_ATP-bd_1"/>
</dbReference>
<dbReference type="SUPFAM" id="SSF52540">
    <property type="entry name" value="P-loop containing nucleoside triphosphate hydrolases"/>
    <property type="match status" value="1"/>
</dbReference>
<dbReference type="PROSITE" id="PS00675">
    <property type="entry name" value="SIGMA54_INTERACT_1"/>
    <property type="match status" value="1"/>
</dbReference>
<dbReference type="PROSITE" id="PS00676">
    <property type="entry name" value="SIGMA54_INTERACT_2"/>
    <property type="match status" value="1"/>
</dbReference>
<dbReference type="Gene3D" id="1.10.10.60">
    <property type="entry name" value="Homeodomain-like"/>
    <property type="match status" value="1"/>
</dbReference>
<dbReference type="GO" id="GO:0006355">
    <property type="term" value="P:regulation of DNA-templated transcription"/>
    <property type="evidence" value="ECO:0007669"/>
    <property type="project" value="InterPro"/>
</dbReference>
<dbReference type="AlphaFoldDB" id="A0A5K7Z4Y4"/>
<evidence type="ECO:0000259" key="6">
    <source>
        <dbReference type="PROSITE" id="PS50045"/>
    </source>
</evidence>
<keyword evidence="3" id="KW-0805">Transcription regulation</keyword>
<dbReference type="Gene3D" id="3.30.450.20">
    <property type="entry name" value="PAS domain"/>
    <property type="match status" value="2"/>
</dbReference>
<dbReference type="Pfam" id="PF02954">
    <property type="entry name" value="HTH_8"/>
    <property type="match status" value="1"/>
</dbReference>
<keyword evidence="10" id="KW-1185">Reference proteome</keyword>
<dbReference type="Pfam" id="PF08447">
    <property type="entry name" value="PAS_3"/>
    <property type="match status" value="2"/>
</dbReference>
<dbReference type="SMART" id="SM00086">
    <property type="entry name" value="PAC"/>
    <property type="match status" value="2"/>
</dbReference>
<dbReference type="PRINTS" id="PR01590">
    <property type="entry name" value="HTHFIS"/>
</dbReference>
<dbReference type="InterPro" id="IPR002078">
    <property type="entry name" value="Sigma_54_int"/>
</dbReference>
<evidence type="ECO:0000256" key="1">
    <source>
        <dbReference type="ARBA" id="ARBA00022741"/>
    </source>
</evidence>
<dbReference type="SMART" id="SM00091">
    <property type="entry name" value="PAS"/>
    <property type="match status" value="2"/>
</dbReference>
<organism evidence="9 10">
    <name type="scientific">Desulfosarcina alkanivorans</name>
    <dbReference type="NCBI Taxonomy" id="571177"/>
    <lineage>
        <taxon>Bacteria</taxon>
        <taxon>Pseudomonadati</taxon>
        <taxon>Thermodesulfobacteriota</taxon>
        <taxon>Desulfobacteria</taxon>
        <taxon>Desulfobacterales</taxon>
        <taxon>Desulfosarcinaceae</taxon>
        <taxon>Desulfosarcina</taxon>
    </lineage>
</organism>
<evidence type="ECO:0000259" key="7">
    <source>
        <dbReference type="PROSITE" id="PS50112"/>
    </source>
</evidence>
<feature type="domain" description="PAS" evidence="7">
    <location>
        <begin position="172"/>
        <end position="246"/>
    </location>
</feature>
<dbReference type="SUPFAM" id="SSF55785">
    <property type="entry name" value="PYP-like sensor domain (PAS domain)"/>
    <property type="match status" value="2"/>
</dbReference>
<dbReference type="Proteomes" id="UP000427906">
    <property type="component" value="Chromosome"/>
</dbReference>
<gene>
    <name evidence="9" type="ORF">DSCA_56070</name>
</gene>
<evidence type="ECO:0000259" key="8">
    <source>
        <dbReference type="PROSITE" id="PS50113"/>
    </source>
</evidence>
<dbReference type="Gene3D" id="3.40.50.300">
    <property type="entry name" value="P-loop containing nucleotide triphosphate hydrolases"/>
    <property type="match status" value="1"/>
</dbReference>
<dbReference type="Pfam" id="PF25601">
    <property type="entry name" value="AAA_lid_14"/>
    <property type="match status" value="1"/>
</dbReference>
<dbReference type="InterPro" id="IPR000700">
    <property type="entry name" value="PAS-assoc_C"/>
</dbReference>
<evidence type="ECO:0000256" key="5">
    <source>
        <dbReference type="ARBA" id="ARBA00023163"/>
    </source>
</evidence>
<feature type="domain" description="PAS" evidence="7">
    <location>
        <begin position="42"/>
        <end position="114"/>
    </location>
</feature>
<dbReference type="InterPro" id="IPR002197">
    <property type="entry name" value="HTH_Fis"/>
</dbReference>
<keyword evidence="2" id="KW-0067">ATP-binding</keyword>
<feature type="domain" description="Sigma-54 factor interaction" evidence="6">
    <location>
        <begin position="320"/>
        <end position="547"/>
    </location>
</feature>
<dbReference type="EMBL" id="AP021874">
    <property type="protein sequence ID" value="BBO71677.1"/>
    <property type="molecule type" value="Genomic_DNA"/>
</dbReference>
<dbReference type="PROSITE" id="PS50113">
    <property type="entry name" value="PAC"/>
    <property type="match status" value="2"/>
</dbReference>
<dbReference type="InterPro" id="IPR025944">
    <property type="entry name" value="Sigma_54_int_dom_CS"/>
</dbReference>
<dbReference type="PROSITE" id="PS50112">
    <property type="entry name" value="PAS"/>
    <property type="match status" value="2"/>
</dbReference>
<dbReference type="InterPro" id="IPR058031">
    <property type="entry name" value="AAA_lid_NorR"/>
</dbReference>